<dbReference type="EMBL" id="RYCF01000137">
    <property type="protein sequence ID" value="MQK27035.1"/>
    <property type="molecule type" value="Genomic_DNA"/>
</dbReference>
<evidence type="ECO:0000256" key="1">
    <source>
        <dbReference type="SAM" id="SignalP"/>
    </source>
</evidence>
<gene>
    <name evidence="3" type="ORF">EIZ93_22720</name>
    <name evidence="2" type="ORF">pHNFP460_035</name>
</gene>
<geneLocation type="plasmid" evidence="2">
    <name>pHNFP460-1</name>
</geneLocation>
<evidence type="ECO:0000313" key="3">
    <source>
        <dbReference type="EMBL" id="MQK27035.1"/>
    </source>
</evidence>
<accession>A0A097H003</accession>
<sequence>MKLRHTLIMSAAFLMAYQANAGTPSTIDPAAKEIASMMCRWVLDGGKLTDPAQRLTIYENGKYERWLELHPSDKGGMPPIVYERHREGGFVADDKYKEYYWKGSNFRLTMLRDAILRKSEVTLALEDIYNASMPISDAKCENVTYANSN</sequence>
<proteinExistence type="predicted"/>
<feature type="signal peptide" evidence="1">
    <location>
        <begin position="1"/>
        <end position="21"/>
    </location>
</feature>
<keyword evidence="2" id="KW-0614">Plasmid</keyword>
<organism evidence="2">
    <name type="scientific">Escherichia coli</name>
    <dbReference type="NCBI Taxonomy" id="562"/>
    <lineage>
        <taxon>Bacteria</taxon>
        <taxon>Pseudomonadati</taxon>
        <taxon>Pseudomonadota</taxon>
        <taxon>Gammaproteobacteria</taxon>
        <taxon>Enterobacterales</taxon>
        <taxon>Enterobacteriaceae</taxon>
        <taxon>Escherichia</taxon>
    </lineage>
</organism>
<evidence type="ECO:0000313" key="4">
    <source>
        <dbReference type="Proteomes" id="UP000359125"/>
    </source>
</evidence>
<protein>
    <submittedName>
        <fullName evidence="2">Uncharacterized protein</fullName>
    </submittedName>
</protein>
<dbReference type="EMBL" id="KJ020575">
    <property type="protein sequence ID" value="AIT41481.1"/>
    <property type="molecule type" value="Genomic_DNA"/>
</dbReference>
<dbReference type="AlphaFoldDB" id="A0A097H003"/>
<dbReference type="RefSeq" id="WP_039021304.1">
    <property type="nucleotide sequence ID" value="NZ_AP027524.1"/>
</dbReference>
<name>A0A097H003_ECOLX</name>
<reference evidence="2" key="1">
    <citation type="submission" date="2013-12" db="EMBL/GenBank/DDBJ databases">
        <title>complete sequence of plasmid pHNFP460-1.</title>
        <authorList>
            <person name="Liu J."/>
            <person name="He D."/>
            <person name="Lv L."/>
            <person name="Yang X."/>
        </authorList>
    </citation>
    <scope>NUCLEOTIDE SEQUENCE</scope>
    <source>
        <strain evidence="2">FP460</strain>
        <plasmid evidence="2">pHNFP460-1</plasmid>
    </source>
</reference>
<keyword evidence="1" id="KW-0732">Signal</keyword>
<dbReference type="Proteomes" id="UP000359125">
    <property type="component" value="Unassembled WGS sequence"/>
</dbReference>
<evidence type="ECO:0000313" key="2">
    <source>
        <dbReference type="EMBL" id="AIT41481.1"/>
    </source>
</evidence>
<feature type="chain" id="PRO_5042677117" evidence="1">
    <location>
        <begin position="22"/>
        <end position="149"/>
    </location>
</feature>
<reference evidence="3 4" key="2">
    <citation type="journal article" date="2019" name="Environ. Health Perspect.">
        <title>Inter-host Transmission of Carbapenemase-Producing Escherichia coli among Humans and Backyard Animals.</title>
        <authorList>
            <person name="Li J."/>
            <person name="Bi Z."/>
            <person name="Ma S."/>
            <person name="Chen B."/>
            <person name="Cai C."/>
            <person name="He J."/>
            <person name="Schwarz S."/>
            <person name="Sun C."/>
            <person name="Zhou Y."/>
            <person name="Yin J."/>
            <person name="Hulth A."/>
            <person name="Wang Y."/>
            <person name="Shen Z."/>
            <person name="Wang S."/>
            <person name="Wu C."/>
            <person name="Nilsson L.E."/>
            <person name="Walsh T.R."/>
            <person name="Borjesson S."/>
            <person name="Shen J."/>
            <person name="Sun Q."/>
            <person name="Wang Y."/>
        </authorList>
    </citation>
    <scope>NUCLEOTIDE SEQUENCE [LARGE SCALE GENOMIC DNA]</scope>
    <source>
        <strain evidence="3 4">A016f</strain>
    </source>
</reference>